<reference evidence="11 12" key="1">
    <citation type="submission" date="2015-08" db="EMBL/GenBank/DDBJ databases">
        <title>Ancestral chromatin configuration constrains chromatin evolution on differentiating sex chromosomes in Drosophila.</title>
        <authorList>
            <person name="Zhou Q."/>
            <person name="Bachtrog D."/>
        </authorList>
    </citation>
    <scope>NUCLEOTIDE SEQUENCE [LARGE SCALE GENOMIC DNA]</scope>
    <source>
        <tissue evidence="11">Whole larvae</tissue>
    </source>
</reference>
<evidence type="ECO:0000259" key="9">
    <source>
        <dbReference type="PROSITE" id="PS50021"/>
    </source>
</evidence>
<dbReference type="FunFam" id="1.10.418.10:FF:000007">
    <property type="entry name" value="Microtubule-associated protein, RP/EB family, member 2"/>
    <property type="match status" value="1"/>
</dbReference>
<dbReference type="InterPro" id="IPR004953">
    <property type="entry name" value="EB1_C"/>
</dbReference>
<evidence type="ECO:0000256" key="2">
    <source>
        <dbReference type="ARBA" id="ARBA00010729"/>
    </source>
</evidence>
<feature type="non-terminal residue" evidence="11">
    <location>
        <position position="203"/>
    </location>
</feature>
<keyword evidence="12" id="KW-1185">Reference proteome</keyword>
<protein>
    <submittedName>
        <fullName evidence="11">CG18190</fullName>
    </submittedName>
</protein>
<sequence>MSDLKPTIALTSVNSENMSRHQMIEWVNNRVNGKYTKIEELCSGAAYCQMLELVYPNCLNLKRVKLNAKLEHEYFHNLKMFQSALTKLKLDKIIPMDRLIKGRFQDNFEFLQWFMKFYESQAGHVELPKPEPPKPIRKREVLSEKTSNDFKHEIDDMNAKIAQIIEARDQAYHKLRIIENLINEEMNKSEPVEVCKELIKVLY</sequence>
<evidence type="ECO:0000259" key="10">
    <source>
        <dbReference type="PROSITE" id="PS51230"/>
    </source>
</evidence>
<keyword evidence="4" id="KW-0132">Cell division</keyword>
<dbReference type="InterPro" id="IPR036872">
    <property type="entry name" value="CH_dom_sf"/>
</dbReference>
<dbReference type="AlphaFoldDB" id="A0A0M5JAQ2"/>
<keyword evidence="6" id="KW-0206">Cytoskeleton</keyword>
<dbReference type="InterPro" id="IPR001715">
    <property type="entry name" value="CH_dom"/>
</dbReference>
<evidence type="ECO:0000313" key="12">
    <source>
        <dbReference type="Proteomes" id="UP000494163"/>
    </source>
</evidence>
<dbReference type="PANTHER" id="PTHR10623">
    <property type="entry name" value="MICROTUBULE-ASSOCIATED PROTEIN RP/EB FAMILY MEMBER"/>
    <property type="match status" value="1"/>
</dbReference>
<dbReference type="InterPro" id="IPR027328">
    <property type="entry name" value="MAPRE"/>
</dbReference>
<organism evidence="11 12">
    <name type="scientific">Drosophila busckii</name>
    <name type="common">Fruit fly</name>
    <dbReference type="NCBI Taxonomy" id="30019"/>
    <lineage>
        <taxon>Eukaryota</taxon>
        <taxon>Metazoa</taxon>
        <taxon>Ecdysozoa</taxon>
        <taxon>Arthropoda</taxon>
        <taxon>Hexapoda</taxon>
        <taxon>Insecta</taxon>
        <taxon>Pterygota</taxon>
        <taxon>Neoptera</taxon>
        <taxon>Endopterygota</taxon>
        <taxon>Diptera</taxon>
        <taxon>Brachycera</taxon>
        <taxon>Muscomorpha</taxon>
        <taxon>Ephydroidea</taxon>
        <taxon>Drosophilidae</taxon>
        <taxon>Drosophila</taxon>
    </lineage>
</organism>
<dbReference type="PROSITE" id="PS50021">
    <property type="entry name" value="CH"/>
    <property type="match status" value="1"/>
</dbReference>
<keyword evidence="7" id="KW-0131">Cell cycle</keyword>
<evidence type="ECO:0000256" key="5">
    <source>
        <dbReference type="ARBA" id="ARBA00022776"/>
    </source>
</evidence>
<comment type="similarity">
    <text evidence="2">Belongs to the MAPRE family.</text>
</comment>
<evidence type="ECO:0000256" key="4">
    <source>
        <dbReference type="ARBA" id="ARBA00022618"/>
    </source>
</evidence>
<dbReference type="GO" id="GO:0008017">
    <property type="term" value="F:microtubule binding"/>
    <property type="evidence" value="ECO:0007669"/>
    <property type="project" value="InterPro"/>
</dbReference>
<dbReference type="GO" id="GO:0005874">
    <property type="term" value="C:microtubule"/>
    <property type="evidence" value="ECO:0007669"/>
    <property type="project" value="UniProtKB-KW"/>
</dbReference>
<evidence type="ECO:0000256" key="6">
    <source>
        <dbReference type="ARBA" id="ARBA00023212"/>
    </source>
</evidence>
<dbReference type="SMR" id="A0A0M5JAQ2"/>
<dbReference type="SUPFAM" id="SSF47576">
    <property type="entry name" value="Calponin-homology domain, CH-domain"/>
    <property type="match status" value="1"/>
</dbReference>
<evidence type="ECO:0000313" key="11">
    <source>
        <dbReference type="EMBL" id="ALC42556.1"/>
    </source>
</evidence>
<dbReference type="GO" id="GO:0051301">
    <property type="term" value="P:cell division"/>
    <property type="evidence" value="ECO:0007669"/>
    <property type="project" value="UniProtKB-KW"/>
</dbReference>
<dbReference type="Pfam" id="PF00307">
    <property type="entry name" value="CH"/>
    <property type="match status" value="1"/>
</dbReference>
<keyword evidence="5" id="KW-0498">Mitosis</keyword>
<comment type="subcellular location">
    <subcellularLocation>
        <location evidence="1">Cytoplasm</location>
        <location evidence="1">Cytoskeleton</location>
    </subcellularLocation>
</comment>
<evidence type="ECO:0000256" key="7">
    <source>
        <dbReference type="ARBA" id="ARBA00023306"/>
    </source>
</evidence>
<dbReference type="Proteomes" id="UP000494163">
    <property type="component" value="Chromosome 2R"/>
</dbReference>
<evidence type="ECO:0000256" key="1">
    <source>
        <dbReference type="ARBA" id="ARBA00004245"/>
    </source>
</evidence>
<dbReference type="OrthoDB" id="2119228at2759"/>
<accession>A0A0M5JAQ2</accession>
<dbReference type="PROSITE" id="PS51230">
    <property type="entry name" value="EB1_C"/>
    <property type="match status" value="1"/>
</dbReference>
<evidence type="ECO:0000256" key="3">
    <source>
        <dbReference type="ARBA" id="ARBA00022490"/>
    </source>
</evidence>
<dbReference type="STRING" id="30019.A0A0M5JAQ2"/>
<proteinExistence type="inferred from homology"/>
<feature type="domain" description="EB1 C-terminal" evidence="10">
    <location>
        <begin position="139"/>
        <end position="203"/>
    </location>
</feature>
<keyword evidence="3" id="KW-0963">Cytoplasm</keyword>
<dbReference type="EMBL" id="CP012524">
    <property type="protein sequence ID" value="ALC42556.1"/>
    <property type="molecule type" value="Genomic_DNA"/>
</dbReference>
<dbReference type="Gene3D" id="1.10.418.10">
    <property type="entry name" value="Calponin-like domain"/>
    <property type="match status" value="1"/>
</dbReference>
<name>A0A0M5JAQ2_DROBS</name>
<evidence type="ECO:0000256" key="8">
    <source>
        <dbReference type="PROSITE-ProRule" id="PRU00576"/>
    </source>
</evidence>
<feature type="domain" description="Calponin-homology (CH)" evidence="9">
    <location>
        <begin position="17"/>
        <end position="119"/>
    </location>
</feature>
<gene>
    <name evidence="11" type="ORF">Dbus_chr2Rg2135</name>
</gene>
<keyword evidence="8" id="KW-0493">Microtubule</keyword>